<name>A0A511N6J2_DEIC1</name>
<dbReference type="EMBL" id="BJXB01000021">
    <property type="protein sequence ID" value="GEM48465.1"/>
    <property type="molecule type" value="Genomic_DNA"/>
</dbReference>
<dbReference type="RefSeq" id="WP_146887552.1">
    <property type="nucleotide sequence ID" value="NZ_BJXB01000021.1"/>
</dbReference>
<organism evidence="1 2">
    <name type="scientific">Deinococcus cellulosilyticus (strain DSM 18568 / NBRC 106333 / KACC 11606 / 5516J-15)</name>
    <dbReference type="NCBI Taxonomy" id="1223518"/>
    <lineage>
        <taxon>Bacteria</taxon>
        <taxon>Thermotogati</taxon>
        <taxon>Deinococcota</taxon>
        <taxon>Deinococci</taxon>
        <taxon>Deinococcales</taxon>
        <taxon>Deinococcaceae</taxon>
        <taxon>Deinococcus</taxon>
    </lineage>
</organism>
<evidence type="ECO:0000313" key="2">
    <source>
        <dbReference type="Proteomes" id="UP000321306"/>
    </source>
</evidence>
<proteinExistence type="predicted"/>
<sequence length="155" mass="16913">MSENTNGPTPGIKLTVSGSGYLITSEGYTLYRFLPLYMQKNNLGQITKAQLTWGDEWPALIQPLIFQYVPLPAPATAGPGVTGAIEDFERTDGKYGYKQVTYNGWWLYIFTEDRAGEVRGIVPGLWDVVPADVEPLLPLDEDDVGGPPPILVGGP</sequence>
<reference evidence="1 2" key="1">
    <citation type="submission" date="2019-07" db="EMBL/GenBank/DDBJ databases">
        <title>Whole genome shotgun sequence of Deinococcus cellulosilyticus NBRC 106333.</title>
        <authorList>
            <person name="Hosoyama A."/>
            <person name="Uohara A."/>
            <person name="Ohji S."/>
            <person name="Ichikawa N."/>
        </authorList>
    </citation>
    <scope>NUCLEOTIDE SEQUENCE [LARGE SCALE GENOMIC DNA]</scope>
    <source>
        <strain evidence="1 2">NBRC 106333</strain>
    </source>
</reference>
<accession>A0A511N6J2</accession>
<evidence type="ECO:0000313" key="1">
    <source>
        <dbReference type="EMBL" id="GEM48465.1"/>
    </source>
</evidence>
<dbReference type="OrthoDB" id="72356at2"/>
<keyword evidence="2" id="KW-1185">Reference proteome</keyword>
<gene>
    <name evidence="1" type="ORF">DC3_41000</name>
</gene>
<protein>
    <submittedName>
        <fullName evidence="1">Uncharacterized protein</fullName>
    </submittedName>
</protein>
<dbReference type="Proteomes" id="UP000321306">
    <property type="component" value="Unassembled WGS sequence"/>
</dbReference>
<dbReference type="AlphaFoldDB" id="A0A511N6J2"/>
<comment type="caution">
    <text evidence="1">The sequence shown here is derived from an EMBL/GenBank/DDBJ whole genome shotgun (WGS) entry which is preliminary data.</text>
</comment>